<dbReference type="EMBL" id="SLWB01000003">
    <property type="protein sequence ID" value="TCN70737.1"/>
    <property type="molecule type" value="Genomic_DNA"/>
</dbReference>
<evidence type="ECO:0000313" key="3">
    <source>
        <dbReference type="Proteomes" id="UP000294830"/>
    </source>
</evidence>
<name>A0A4R2EQR4_9BACT</name>
<evidence type="ECO:0000313" key="2">
    <source>
        <dbReference type="EMBL" id="TCN70737.1"/>
    </source>
</evidence>
<reference evidence="2 3" key="1">
    <citation type="submission" date="2019-03" db="EMBL/GenBank/DDBJ databases">
        <title>Genomic Encyclopedia of Archaeal and Bacterial Type Strains, Phase II (KMG-II): from individual species to whole genera.</title>
        <authorList>
            <person name="Goeker M."/>
        </authorList>
    </citation>
    <scope>NUCLEOTIDE SEQUENCE [LARGE SCALE GENOMIC DNA]</scope>
    <source>
        <strain evidence="2 3">RL-C</strain>
    </source>
</reference>
<keyword evidence="3" id="KW-1185">Reference proteome</keyword>
<feature type="transmembrane region" description="Helical" evidence="1">
    <location>
        <begin position="6"/>
        <end position="24"/>
    </location>
</feature>
<accession>A0A4R2EQR4</accession>
<dbReference type="OrthoDB" id="1524706at2"/>
<sequence>MDLSSAIIGLVTVLAFVIPIALIIRASKAKQKKFLSNFVKLAQQQNISLSETEVWSSSYAIGIDSSSKALFYLRKRIDTEEHFAVDLSNMSSCKVLNSSRNVGGSTIVDAIYLVVSFKNPSEAEKRLEFFSANHSASLTDELQLAQKWASKVNATVTANQ</sequence>
<dbReference type="AlphaFoldDB" id="A0A4R2EQR4"/>
<comment type="caution">
    <text evidence="2">The sequence shown here is derived from an EMBL/GenBank/DDBJ whole genome shotgun (WGS) entry which is preliminary data.</text>
</comment>
<evidence type="ECO:0000256" key="1">
    <source>
        <dbReference type="SAM" id="Phobius"/>
    </source>
</evidence>
<keyword evidence="1" id="KW-0812">Transmembrane</keyword>
<protein>
    <submittedName>
        <fullName evidence="2">Uncharacterized protein</fullName>
    </submittedName>
</protein>
<proteinExistence type="predicted"/>
<keyword evidence="1" id="KW-0472">Membrane</keyword>
<keyword evidence="1" id="KW-1133">Transmembrane helix</keyword>
<organism evidence="2 3">
    <name type="scientific">Acetobacteroides hydrogenigenes</name>
    <dbReference type="NCBI Taxonomy" id="979970"/>
    <lineage>
        <taxon>Bacteria</taxon>
        <taxon>Pseudomonadati</taxon>
        <taxon>Bacteroidota</taxon>
        <taxon>Bacteroidia</taxon>
        <taxon>Bacteroidales</taxon>
        <taxon>Rikenellaceae</taxon>
        <taxon>Acetobacteroides</taxon>
    </lineage>
</organism>
<dbReference type="RefSeq" id="WP_131838592.1">
    <property type="nucleotide sequence ID" value="NZ_SLWB01000003.1"/>
</dbReference>
<dbReference type="Proteomes" id="UP000294830">
    <property type="component" value="Unassembled WGS sequence"/>
</dbReference>
<gene>
    <name evidence="2" type="ORF">CLV25_103261</name>
</gene>